<keyword evidence="3" id="KW-1185">Reference proteome</keyword>
<sequence>MPKSPAMCRYSRRVLMLSIVYVVFLLPAVYLLSRHLVAGPLAYAVGVLPALPVAGFFVAIGAYLVEERDEYLRMLATRQSLIATGAAMVAATVWGFLEGFELLPHMVGYAWPIVWFAGLGLGTCVNVLIERRAA</sequence>
<dbReference type="EMBL" id="FOCF01000010">
    <property type="protein sequence ID" value="SEN70087.1"/>
    <property type="molecule type" value="Genomic_DNA"/>
</dbReference>
<name>A0A1H8IQ12_9SPHN</name>
<dbReference type="STRING" id="1166340.SAMN05192583_3356"/>
<dbReference type="AlphaFoldDB" id="A0A1H8IQ12"/>
<dbReference type="OrthoDB" id="119964at2"/>
<proteinExistence type="predicted"/>
<feature type="transmembrane region" description="Helical" evidence="1">
    <location>
        <begin position="109"/>
        <end position="129"/>
    </location>
</feature>
<feature type="transmembrane region" description="Helical" evidence="1">
    <location>
        <begin position="77"/>
        <end position="97"/>
    </location>
</feature>
<feature type="transmembrane region" description="Helical" evidence="1">
    <location>
        <begin position="42"/>
        <end position="65"/>
    </location>
</feature>
<gene>
    <name evidence="2" type="ORF">SAMN05192583_3356</name>
</gene>
<accession>A0A1H8IQ12</accession>
<evidence type="ECO:0000256" key="1">
    <source>
        <dbReference type="SAM" id="Phobius"/>
    </source>
</evidence>
<evidence type="ECO:0000313" key="3">
    <source>
        <dbReference type="Proteomes" id="UP000199206"/>
    </source>
</evidence>
<dbReference type="Proteomes" id="UP000199206">
    <property type="component" value="Unassembled WGS sequence"/>
</dbReference>
<evidence type="ECO:0000313" key="2">
    <source>
        <dbReference type="EMBL" id="SEN70087.1"/>
    </source>
</evidence>
<protein>
    <submittedName>
        <fullName evidence="2">Uncharacterized protein</fullName>
    </submittedName>
</protein>
<keyword evidence="1" id="KW-1133">Transmembrane helix</keyword>
<dbReference type="RefSeq" id="WP_093666859.1">
    <property type="nucleotide sequence ID" value="NZ_FOCF01000010.1"/>
</dbReference>
<organism evidence="2 3">
    <name type="scientific">Sphingomonas gellani</name>
    <dbReference type="NCBI Taxonomy" id="1166340"/>
    <lineage>
        <taxon>Bacteria</taxon>
        <taxon>Pseudomonadati</taxon>
        <taxon>Pseudomonadota</taxon>
        <taxon>Alphaproteobacteria</taxon>
        <taxon>Sphingomonadales</taxon>
        <taxon>Sphingomonadaceae</taxon>
        <taxon>Sphingomonas</taxon>
    </lineage>
</organism>
<reference evidence="3" key="1">
    <citation type="submission" date="2016-10" db="EMBL/GenBank/DDBJ databases">
        <authorList>
            <person name="Varghese N."/>
            <person name="Submissions S."/>
        </authorList>
    </citation>
    <scope>NUCLEOTIDE SEQUENCE [LARGE SCALE GENOMIC DNA]</scope>
    <source>
        <strain evidence="3">S6-262</strain>
    </source>
</reference>
<keyword evidence="1" id="KW-0472">Membrane</keyword>
<keyword evidence="1" id="KW-0812">Transmembrane</keyword>
<feature type="transmembrane region" description="Helical" evidence="1">
    <location>
        <begin position="12"/>
        <end position="30"/>
    </location>
</feature>